<keyword evidence="7" id="KW-0812">Transmembrane</keyword>
<keyword evidence="5" id="KW-0325">Glycoprotein</keyword>
<evidence type="ECO:0000256" key="3">
    <source>
        <dbReference type="ARBA" id="ARBA00022729"/>
    </source>
</evidence>
<dbReference type="PANTHER" id="PTHR11010">
    <property type="entry name" value="PROTEASE S28 PRO-X CARBOXYPEPTIDASE-RELATED"/>
    <property type="match status" value="1"/>
</dbReference>
<dbReference type="PANTHER" id="PTHR11010:SF11">
    <property type="entry name" value="THYMUS-SPECIFIC SERINE PROTEASE"/>
    <property type="match status" value="1"/>
</dbReference>
<keyword evidence="3" id="KW-0732">Signal</keyword>
<feature type="region of interest" description="Disordered" evidence="6">
    <location>
        <begin position="343"/>
        <end position="362"/>
    </location>
</feature>
<keyword evidence="7" id="KW-0472">Membrane</keyword>
<accession>A0A813K0I7</accession>
<evidence type="ECO:0000313" key="8">
    <source>
        <dbReference type="EMBL" id="CAE8688164.1"/>
    </source>
</evidence>
<dbReference type="GO" id="GO:0008239">
    <property type="term" value="F:dipeptidyl-peptidase activity"/>
    <property type="evidence" value="ECO:0007669"/>
    <property type="project" value="TreeGrafter"/>
</dbReference>
<dbReference type="Pfam" id="PF05577">
    <property type="entry name" value="Peptidase_S28"/>
    <property type="match status" value="1"/>
</dbReference>
<keyword evidence="2" id="KW-0645">Protease</keyword>
<proteinExistence type="inferred from homology"/>
<feature type="region of interest" description="Disordered" evidence="6">
    <location>
        <begin position="290"/>
        <end position="309"/>
    </location>
</feature>
<keyword evidence="7" id="KW-1133">Transmembrane helix</keyword>
<protein>
    <submittedName>
        <fullName evidence="8">Uncharacterized protein</fullName>
    </submittedName>
</protein>
<evidence type="ECO:0000256" key="6">
    <source>
        <dbReference type="SAM" id="MobiDB-lite"/>
    </source>
</evidence>
<dbReference type="Proteomes" id="UP000626109">
    <property type="component" value="Unassembled WGS sequence"/>
</dbReference>
<name>A0A813K0I7_POLGL</name>
<dbReference type="Gene3D" id="3.40.50.1820">
    <property type="entry name" value="alpha/beta hydrolase"/>
    <property type="match status" value="1"/>
</dbReference>
<dbReference type="EMBL" id="CAJNNW010026854">
    <property type="protein sequence ID" value="CAE8688164.1"/>
    <property type="molecule type" value="Genomic_DNA"/>
</dbReference>
<evidence type="ECO:0000313" key="9">
    <source>
        <dbReference type="Proteomes" id="UP000626109"/>
    </source>
</evidence>
<keyword evidence="4" id="KW-0378">Hydrolase</keyword>
<gene>
    <name evidence="8" type="ORF">PGLA2088_LOCUS25784</name>
</gene>
<evidence type="ECO:0000256" key="4">
    <source>
        <dbReference type="ARBA" id="ARBA00022801"/>
    </source>
</evidence>
<dbReference type="AlphaFoldDB" id="A0A813K0I7"/>
<organism evidence="8 9">
    <name type="scientific">Polarella glacialis</name>
    <name type="common">Dinoflagellate</name>
    <dbReference type="NCBI Taxonomy" id="89957"/>
    <lineage>
        <taxon>Eukaryota</taxon>
        <taxon>Sar</taxon>
        <taxon>Alveolata</taxon>
        <taxon>Dinophyceae</taxon>
        <taxon>Suessiales</taxon>
        <taxon>Suessiaceae</taxon>
        <taxon>Polarella</taxon>
    </lineage>
</organism>
<evidence type="ECO:0000256" key="1">
    <source>
        <dbReference type="ARBA" id="ARBA00011079"/>
    </source>
</evidence>
<dbReference type="InterPro" id="IPR008758">
    <property type="entry name" value="Peptidase_S28"/>
</dbReference>
<feature type="transmembrane region" description="Helical" evidence="7">
    <location>
        <begin position="312"/>
        <end position="331"/>
    </location>
</feature>
<evidence type="ECO:0000256" key="7">
    <source>
        <dbReference type="SAM" id="Phobius"/>
    </source>
</evidence>
<sequence length="362" mass="38821">MADAYSINSSGVGGSPACRDAIREGHAWIEDRFAQGATGEVEQRFGLAAGSLQTADQQIGFAASGVADFPAQENDPLCPEPACNIAKVCAIMTDSSAEDTVQRLIHLRAAQALSHIVDIRGVQESRELVPRRRPLRRFGARVGDPPNVPDYWYYQTCTEFGFYQTCEVGSNCMFVRGILDVSYMAANCAALYNVSLDAIKANINATNLHYGGLQPTGPDGKLGRCVMWPNGEVDPWSTRSVLQAPSQKMPTLLVAGASHHAWTWPSRAGDQESVTDARLQIRKQVEAFLDDTSCEGAGPPGPHSDGDDQTPYIIAGVLVVLAVAAGLGVLVRRRRLAARTPLLSTDGPSAERGLSLEPRTSA</sequence>
<comment type="similarity">
    <text evidence="1">Belongs to the peptidase S28 family.</text>
</comment>
<evidence type="ECO:0000256" key="5">
    <source>
        <dbReference type="ARBA" id="ARBA00023180"/>
    </source>
</evidence>
<comment type="caution">
    <text evidence="8">The sequence shown here is derived from an EMBL/GenBank/DDBJ whole genome shotgun (WGS) entry which is preliminary data.</text>
</comment>
<evidence type="ECO:0000256" key="2">
    <source>
        <dbReference type="ARBA" id="ARBA00022670"/>
    </source>
</evidence>
<dbReference type="GO" id="GO:0070008">
    <property type="term" value="F:serine-type exopeptidase activity"/>
    <property type="evidence" value="ECO:0007669"/>
    <property type="project" value="InterPro"/>
</dbReference>
<dbReference type="InterPro" id="IPR029058">
    <property type="entry name" value="AB_hydrolase_fold"/>
</dbReference>
<reference evidence="8" key="1">
    <citation type="submission" date="2021-02" db="EMBL/GenBank/DDBJ databases">
        <authorList>
            <person name="Dougan E. K."/>
            <person name="Rhodes N."/>
            <person name="Thang M."/>
            <person name="Chan C."/>
        </authorList>
    </citation>
    <scope>NUCLEOTIDE SEQUENCE</scope>
</reference>
<dbReference type="GO" id="GO:0006508">
    <property type="term" value="P:proteolysis"/>
    <property type="evidence" value="ECO:0007669"/>
    <property type="project" value="UniProtKB-KW"/>
</dbReference>